<dbReference type="AlphaFoldDB" id="A0A8J2HLL6"/>
<protein>
    <submittedName>
        <fullName evidence="2">Uncharacterized protein</fullName>
    </submittedName>
</protein>
<name>A0A8J2HLL6_COTCN</name>
<organism evidence="2 3">
    <name type="scientific">Cotesia congregata</name>
    <name type="common">Parasitoid wasp</name>
    <name type="synonym">Apanteles congregatus</name>
    <dbReference type="NCBI Taxonomy" id="51543"/>
    <lineage>
        <taxon>Eukaryota</taxon>
        <taxon>Metazoa</taxon>
        <taxon>Ecdysozoa</taxon>
        <taxon>Arthropoda</taxon>
        <taxon>Hexapoda</taxon>
        <taxon>Insecta</taxon>
        <taxon>Pterygota</taxon>
        <taxon>Neoptera</taxon>
        <taxon>Endopterygota</taxon>
        <taxon>Hymenoptera</taxon>
        <taxon>Apocrita</taxon>
        <taxon>Ichneumonoidea</taxon>
        <taxon>Braconidae</taxon>
        <taxon>Microgastrinae</taxon>
        <taxon>Cotesia</taxon>
    </lineage>
</organism>
<dbReference type="Proteomes" id="UP000786811">
    <property type="component" value="Unassembled WGS sequence"/>
</dbReference>
<evidence type="ECO:0000256" key="1">
    <source>
        <dbReference type="SAM" id="Phobius"/>
    </source>
</evidence>
<keyword evidence="1" id="KW-0472">Membrane</keyword>
<gene>
    <name evidence="2" type="ORF">HICCMSTLAB_LOCUS9949</name>
</gene>
<comment type="caution">
    <text evidence="2">The sequence shown here is derived from an EMBL/GenBank/DDBJ whole genome shotgun (WGS) entry which is preliminary data.</text>
</comment>
<sequence>MNHNNNTIRQTKWDAKRVRDKHRQEERISNLWRHSLHVLFVITKNHKITKRQSTFYQIPWMFTMTGLILVMLLIKS</sequence>
<evidence type="ECO:0000313" key="2">
    <source>
        <dbReference type="EMBL" id="CAG5100876.1"/>
    </source>
</evidence>
<reference evidence="2" key="1">
    <citation type="submission" date="2021-04" db="EMBL/GenBank/DDBJ databases">
        <authorList>
            <person name="Chebbi M.A.C M."/>
        </authorList>
    </citation>
    <scope>NUCLEOTIDE SEQUENCE</scope>
</reference>
<keyword evidence="3" id="KW-1185">Reference proteome</keyword>
<accession>A0A8J2HLL6</accession>
<keyword evidence="1" id="KW-0812">Transmembrane</keyword>
<proteinExistence type="predicted"/>
<feature type="transmembrane region" description="Helical" evidence="1">
    <location>
        <begin position="54"/>
        <end position="74"/>
    </location>
</feature>
<dbReference type="EMBL" id="CAJNRD030001122">
    <property type="protein sequence ID" value="CAG5100876.1"/>
    <property type="molecule type" value="Genomic_DNA"/>
</dbReference>
<evidence type="ECO:0000313" key="3">
    <source>
        <dbReference type="Proteomes" id="UP000786811"/>
    </source>
</evidence>
<keyword evidence="1" id="KW-1133">Transmembrane helix</keyword>